<dbReference type="HOGENOM" id="CLU_071269_3_1_7"/>
<dbReference type="RefSeq" id="WP_014659638.1">
    <property type="nucleotide sequence ID" value="NC_017735.1"/>
</dbReference>
<dbReference type="CDD" id="cd06532">
    <property type="entry name" value="Glyco_transf_25"/>
    <property type="match status" value="1"/>
</dbReference>
<dbReference type="AlphaFoldDB" id="I0ET81"/>
<feature type="domain" description="Glycosyl transferase family 25" evidence="1">
    <location>
        <begin position="23"/>
        <end position="219"/>
    </location>
</feature>
<accession>I0ET81</accession>
<dbReference type="PATRIC" id="fig|1163745.3.peg.1214"/>
<dbReference type="Proteomes" id="UP000005013">
    <property type="component" value="Chromosome"/>
</dbReference>
<proteinExistence type="predicted"/>
<dbReference type="eggNOG" id="COG3306">
    <property type="taxonomic scope" value="Bacteria"/>
</dbReference>
<sequence>MRVFIISLDKKVCDEFGLVFRDTTTLLSTINVTNHYAEVFDAIYSKTLGNGGLHPLAKKHLHSYFITQNVKDMGVKTNLISDISKFYYALKYHAKFMSLGELGCYASHYLLWKKCIELNEPICILEDDITLKENFKESLDFLQKHIQELGYVRLMYLLYDSSVRSEFLISENQEIQKYIEVINAYSYGVGTQGYVITPKVARVFLRYSQKWVIPVDTLMDATFMHGVRNLVLKSFAIADDNQISTISRTEEPYSPKIALMRECHFKYLKWWRFL</sequence>
<dbReference type="Pfam" id="PF01755">
    <property type="entry name" value="Glyco_transf_25"/>
    <property type="match status" value="1"/>
</dbReference>
<protein>
    <submittedName>
        <fullName evidence="2">Lipopolysaccharide biosynthesis protein</fullName>
    </submittedName>
</protein>
<evidence type="ECO:0000313" key="2">
    <source>
        <dbReference type="EMBL" id="AFI06150.1"/>
    </source>
</evidence>
<dbReference type="InterPro" id="IPR002654">
    <property type="entry name" value="Glyco_trans_25"/>
</dbReference>
<reference evidence="2 3" key="1">
    <citation type="journal article" date="2013" name="PLoS ONE">
        <title>Sequence Divergence and Conservation in Genomes ofHelicobacter cetorum Strains from a Dolphin and a Whale.</title>
        <authorList>
            <person name="Kersulyte D."/>
            <person name="Rossi M."/>
            <person name="Berg D.E."/>
        </authorList>
    </citation>
    <scope>NUCLEOTIDE SEQUENCE [LARGE SCALE GENOMIC DNA]</scope>
    <source>
        <strain evidence="2 3">MIT 99-5656</strain>
    </source>
</reference>
<organism evidence="2 3">
    <name type="scientific">Helicobacter cetorum (strain ATCC BAA-540 / CCUG 52418 / MIT 99-5656)</name>
    <dbReference type="NCBI Taxonomy" id="1163745"/>
    <lineage>
        <taxon>Bacteria</taxon>
        <taxon>Pseudomonadati</taxon>
        <taxon>Campylobacterota</taxon>
        <taxon>Epsilonproteobacteria</taxon>
        <taxon>Campylobacterales</taxon>
        <taxon>Helicobacteraceae</taxon>
        <taxon>Helicobacter</taxon>
    </lineage>
</organism>
<dbReference type="STRING" id="1163745.HCD_05740"/>
<dbReference type="OrthoDB" id="1100027at2"/>
<gene>
    <name evidence="2" type="ordered locus">HCD_05740</name>
</gene>
<dbReference type="KEGG" id="hcm:HCD_05740"/>
<evidence type="ECO:0000313" key="3">
    <source>
        <dbReference type="Proteomes" id="UP000005013"/>
    </source>
</evidence>
<dbReference type="EMBL" id="CP003481">
    <property type="protein sequence ID" value="AFI06150.1"/>
    <property type="molecule type" value="Genomic_DNA"/>
</dbReference>
<evidence type="ECO:0000259" key="1">
    <source>
        <dbReference type="Pfam" id="PF01755"/>
    </source>
</evidence>
<keyword evidence="3" id="KW-1185">Reference proteome</keyword>
<name>I0ET81_HELCM</name>